<dbReference type="Proteomes" id="UP001479290">
    <property type="component" value="Unassembled WGS sequence"/>
</dbReference>
<dbReference type="AlphaFoldDB" id="A0AAW2AM88"/>
<accession>A0AAW2AM88</accession>
<proteinExistence type="predicted"/>
<protein>
    <submittedName>
        <fullName evidence="1">Uncharacterized protein</fullName>
    </submittedName>
</protein>
<sequence length="93" mass="10284">MRRRCCGMRKDVVRDARLSWSGLFWSPQKGDNATGKCSRANMLRYPDFAPSRRGGKMCGRRLCVSTGCGGDADVSHPALRKKTSETVCVCARV</sequence>
<evidence type="ECO:0000313" key="2">
    <source>
        <dbReference type="Proteomes" id="UP001479290"/>
    </source>
</evidence>
<dbReference type="EMBL" id="JAWDJR010000005">
    <property type="protein sequence ID" value="KAK9974188.1"/>
    <property type="molecule type" value="Genomic_DNA"/>
</dbReference>
<organism evidence="1 2">
    <name type="scientific">Culter alburnus</name>
    <name type="common">Topmouth culter</name>
    <dbReference type="NCBI Taxonomy" id="194366"/>
    <lineage>
        <taxon>Eukaryota</taxon>
        <taxon>Metazoa</taxon>
        <taxon>Chordata</taxon>
        <taxon>Craniata</taxon>
        <taxon>Vertebrata</taxon>
        <taxon>Euteleostomi</taxon>
        <taxon>Actinopterygii</taxon>
        <taxon>Neopterygii</taxon>
        <taxon>Teleostei</taxon>
        <taxon>Ostariophysi</taxon>
        <taxon>Cypriniformes</taxon>
        <taxon>Xenocyprididae</taxon>
        <taxon>Xenocypridinae</taxon>
        <taxon>Culter</taxon>
    </lineage>
</organism>
<keyword evidence="2" id="KW-1185">Reference proteome</keyword>
<gene>
    <name evidence="1" type="ORF">ABG768_022294</name>
</gene>
<reference evidence="1 2" key="1">
    <citation type="submission" date="2024-05" db="EMBL/GenBank/DDBJ databases">
        <title>A high-quality chromosomal-level genome assembly of Topmouth culter (Culter alburnus).</title>
        <authorList>
            <person name="Zhao H."/>
        </authorList>
    </citation>
    <scope>NUCLEOTIDE SEQUENCE [LARGE SCALE GENOMIC DNA]</scope>
    <source>
        <strain evidence="1">CATC2023</strain>
        <tissue evidence="1">Muscle</tissue>
    </source>
</reference>
<comment type="caution">
    <text evidence="1">The sequence shown here is derived from an EMBL/GenBank/DDBJ whole genome shotgun (WGS) entry which is preliminary data.</text>
</comment>
<name>A0AAW2AM88_CULAL</name>
<evidence type="ECO:0000313" key="1">
    <source>
        <dbReference type="EMBL" id="KAK9974188.1"/>
    </source>
</evidence>